<keyword evidence="4 5" id="KW-0472">Membrane</keyword>
<feature type="transmembrane region" description="Helical" evidence="5">
    <location>
        <begin position="408"/>
        <end position="432"/>
    </location>
</feature>
<keyword evidence="8" id="KW-1185">Reference proteome</keyword>
<feature type="transmembrane region" description="Helical" evidence="5">
    <location>
        <begin position="91"/>
        <end position="109"/>
    </location>
</feature>
<dbReference type="Pfam" id="PF00324">
    <property type="entry name" value="AA_permease"/>
    <property type="match status" value="1"/>
</dbReference>
<feature type="transmembrane region" description="Helical" evidence="5">
    <location>
        <begin position="278"/>
        <end position="301"/>
    </location>
</feature>
<comment type="caution">
    <text evidence="7">The sequence shown here is derived from an EMBL/GenBank/DDBJ whole genome shotgun (WGS) entry which is preliminary data.</text>
</comment>
<keyword evidence="3 5" id="KW-1133">Transmembrane helix</keyword>
<protein>
    <submittedName>
        <fullName evidence="7">APC family permease</fullName>
    </submittedName>
</protein>
<feature type="transmembrane region" description="Helical" evidence="5">
    <location>
        <begin position="335"/>
        <end position="357"/>
    </location>
</feature>
<dbReference type="InterPro" id="IPR004841">
    <property type="entry name" value="AA-permease/SLC12A_dom"/>
</dbReference>
<name>A0A6A7Y618_9HYPH</name>
<feature type="transmembrane region" description="Helical" evidence="5">
    <location>
        <begin position="378"/>
        <end position="396"/>
    </location>
</feature>
<dbReference type="GO" id="GO:0016020">
    <property type="term" value="C:membrane"/>
    <property type="evidence" value="ECO:0007669"/>
    <property type="project" value="UniProtKB-SubCell"/>
</dbReference>
<evidence type="ECO:0000256" key="4">
    <source>
        <dbReference type="ARBA" id="ARBA00023136"/>
    </source>
</evidence>
<feature type="transmembrane region" description="Helical" evidence="5">
    <location>
        <begin position="204"/>
        <end position="226"/>
    </location>
</feature>
<dbReference type="PANTHER" id="PTHR42770">
    <property type="entry name" value="AMINO ACID TRANSPORTER-RELATED"/>
    <property type="match status" value="1"/>
</dbReference>
<evidence type="ECO:0000256" key="3">
    <source>
        <dbReference type="ARBA" id="ARBA00022989"/>
    </source>
</evidence>
<gene>
    <name evidence="7" type="ORF">F0357_18785</name>
</gene>
<feature type="domain" description="Amino acid permease/ SLC12A" evidence="6">
    <location>
        <begin position="61"/>
        <end position="456"/>
    </location>
</feature>
<dbReference type="Proteomes" id="UP000332515">
    <property type="component" value="Unassembled WGS sequence"/>
</dbReference>
<feature type="transmembrane region" description="Helical" evidence="5">
    <location>
        <begin position="246"/>
        <end position="266"/>
    </location>
</feature>
<reference evidence="7 8" key="1">
    <citation type="submission" date="2019-09" db="EMBL/GenBank/DDBJ databases">
        <title>Segnochrobactrum spirostomi gen. nov., sp. nov., isolated from the ciliate Spirostomum cf. yagiui and description of a novel family, Segnochrobactraceae fam. nov. within the order Rhizobiales of the class Alphaproteobacteria.</title>
        <authorList>
            <person name="Akter S."/>
            <person name="Shazib S.U.A."/>
            <person name="Shin M.K."/>
        </authorList>
    </citation>
    <scope>NUCLEOTIDE SEQUENCE [LARGE SCALE GENOMIC DNA]</scope>
    <source>
        <strain evidence="7 8">Sp-1</strain>
    </source>
</reference>
<dbReference type="Gene3D" id="1.20.1740.10">
    <property type="entry name" value="Amino acid/polyamine transporter I"/>
    <property type="match status" value="1"/>
</dbReference>
<evidence type="ECO:0000256" key="5">
    <source>
        <dbReference type="SAM" id="Phobius"/>
    </source>
</evidence>
<evidence type="ECO:0000256" key="1">
    <source>
        <dbReference type="ARBA" id="ARBA00004141"/>
    </source>
</evidence>
<keyword evidence="2 5" id="KW-0812">Transmembrane</keyword>
<evidence type="ECO:0000313" key="7">
    <source>
        <dbReference type="EMBL" id="MQT14664.1"/>
    </source>
</evidence>
<feature type="transmembrane region" description="Helical" evidence="5">
    <location>
        <begin position="471"/>
        <end position="490"/>
    </location>
</feature>
<feature type="transmembrane region" description="Helical" evidence="5">
    <location>
        <begin position="174"/>
        <end position="192"/>
    </location>
</feature>
<organism evidence="7 8">
    <name type="scientific">Segnochrobactrum spirostomi</name>
    <dbReference type="NCBI Taxonomy" id="2608987"/>
    <lineage>
        <taxon>Bacteria</taxon>
        <taxon>Pseudomonadati</taxon>
        <taxon>Pseudomonadota</taxon>
        <taxon>Alphaproteobacteria</taxon>
        <taxon>Hyphomicrobiales</taxon>
        <taxon>Segnochrobactraceae</taxon>
        <taxon>Segnochrobactrum</taxon>
    </lineage>
</organism>
<comment type="subcellular location">
    <subcellularLocation>
        <location evidence="1">Membrane</location>
        <topology evidence="1">Multi-pass membrane protein</topology>
    </subcellularLocation>
</comment>
<dbReference type="InterPro" id="IPR050367">
    <property type="entry name" value="APC_superfamily"/>
</dbReference>
<dbReference type="AlphaFoldDB" id="A0A6A7Y618"/>
<evidence type="ECO:0000259" key="6">
    <source>
        <dbReference type="Pfam" id="PF00324"/>
    </source>
</evidence>
<dbReference type="EMBL" id="VWNA01000002">
    <property type="protein sequence ID" value="MQT14664.1"/>
    <property type="molecule type" value="Genomic_DNA"/>
</dbReference>
<accession>A0A6A7Y618</accession>
<feature type="transmembrane region" description="Helical" evidence="5">
    <location>
        <begin position="121"/>
        <end position="154"/>
    </location>
</feature>
<sequence length="523" mass="55205">MLDHHRAERRRNRCRVLRLDLLDALSRSRAMSPTDAVTTAIRPTPRSTATLAANRLSLPEVVAQSIGTVAPSGTPALVIPVVFAVAGNGTWLAYLFATIALLFVAWSVNQFARHTASPGALYVFAGQGLGGLWGVIAGWSLLIAYLFTAGAVIGGAVNSLLVLAHTFGVQNSDQALTIVVSLAVIAGAWFLAYRDIRLSTRTTLAIELATVVLILVVVIGAVLFVGPVVDKAQFSLEGVGSDQLRLGLVLAFFSFVGFESATTLGAEAKDPHRAIPRAVFVSVLAIGLLFIISAYGLTSIFHGQTVSLDKAEAPLTTAAEGIHIRFVGSLIDLGVALSFFACTLGSINAGARVLFALSRHGLFHRSASAAHHLNATPHVAVSLLAVIAIALSLGLTQSGHGLLDTFGLLGTIATYGFLFAYILVAAGAPFFLRRIGHYKPWHALVSIITILLLLIPLAGSLYPVPAWPYSILPYIFLGLLALGVAWFLLLKVFSPASLAALEADLVPTSQSEAQVQTQAKVRS</sequence>
<feature type="transmembrane region" description="Helical" evidence="5">
    <location>
        <begin position="444"/>
        <end position="465"/>
    </location>
</feature>
<evidence type="ECO:0000313" key="8">
    <source>
        <dbReference type="Proteomes" id="UP000332515"/>
    </source>
</evidence>
<dbReference type="PIRSF" id="PIRSF006060">
    <property type="entry name" value="AA_transporter"/>
    <property type="match status" value="1"/>
</dbReference>
<proteinExistence type="predicted"/>
<dbReference type="GO" id="GO:0055085">
    <property type="term" value="P:transmembrane transport"/>
    <property type="evidence" value="ECO:0007669"/>
    <property type="project" value="InterPro"/>
</dbReference>
<dbReference type="PANTHER" id="PTHR42770:SF7">
    <property type="entry name" value="MEMBRANE PROTEIN"/>
    <property type="match status" value="1"/>
</dbReference>
<evidence type="ECO:0000256" key="2">
    <source>
        <dbReference type="ARBA" id="ARBA00022692"/>
    </source>
</evidence>